<dbReference type="SUPFAM" id="SSF50978">
    <property type="entry name" value="WD40 repeat-like"/>
    <property type="match status" value="1"/>
</dbReference>
<dbReference type="SMART" id="SM00320">
    <property type="entry name" value="WD40"/>
    <property type="match status" value="4"/>
</dbReference>
<gene>
    <name evidence="5" type="ORF">GAYE_PCTG32G0793</name>
</gene>
<proteinExistence type="predicted"/>
<keyword evidence="2" id="KW-0677">Repeat</keyword>
<organism evidence="5 6">
    <name type="scientific">Galdieria yellowstonensis</name>
    <dbReference type="NCBI Taxonomy" id="3028027"/>
    <lineage>
        <taxon>Eukaryota</taxon>
        <taxon>Rhodophyta</taxon>
        <taxon>Bangiophyceae</taxon>
        <taxon>Galdieriales</taxon>
        <taxon>Galdieriaceae</taxon>
        <taxon>Galdieria</taxon>
    </lineage>
</organism>
<dbReference type="InterPro" id="IPR020472">
    <property type="entry name" value="WD40_PAC1"/>
</dbReference>
<protein>
    <recommendedName>
        <fullName evidence="7">Transducin family protein / WD-40 repeat family protein</fullName>
    </recommendedName>
</protein>
<dbReference type="EMBL" id="JANCYU010000009">
    <property type="protein sequence ID" value="KAK4522903.1"/>
    <property type="molecule type" value="Genomic_DNA"/>
</dbReference>
<dbReference type="PROSITE" id="PS50082">
    <property type="entry name" value="WD_REPEATS_2"/>
    <property type="match status" value="1"/>
</dbReference>
<dbReference type="PRINTS" id="PR00320">
    <property type="entry name" value="GPROTEINBRPT"/>
</dbReference>
<dbReference type="Gene3D" id="2.130.10.10">
    <property type="entry name" value="YVTN repeat-like/Quinoprotein amine dehydrogenase"/>
    <property type="match status" value="2"/>
</dbReference>
<dbReference type="InterPro" id="IPR001680">
    <property type="entry name" value="WD40_rpt"/>
</dbReference>
<evidence type="ECO:0000313" key="6">
    <source>
        <dbReference type="Proteomes" id="UP001300502"/>
    </source>
</evidence>
<comment type="caution">
    <text evidence="5">The sequence shown here is derived from an EMBL/GenBank/DDBJ whole genome shotgun (WGS) entry which is preliminary data.</text>
</comment>
<evidence type="ECO:0000256" key="1">
    <source>
        <dbReference type="ARBA" id="ARBA00022574"/>
    </source>
</evidence>
<dbReference type="InterPro" id="IPR051488">
    <property type="entry name" value="WD_repeat_striatin"/>
</dbReference>
<feature type="region of interest" description="Disordered" evidence="4">
    <location>
        <begin position="132"/>
        <end position="163"/>
    </location>
</feature>
<evidence type="ECO:0000256" key="4">
    <source>
        <dbReference type="SAM" id="MobiDB-lite"/>
    </source>
</evidence>
<dbReference type="PANTHER" id="PTHR15653:SF0">
    <property type="entry name" value="CONNECTOR OF KINASE TO AP-1, ISOFORM E"/>
    <property type="match status" value="1"/>
</dbReference>
<dbReference type="PANTHER" id="PTHR15653">
    <property type="entry name" value="STRIATIN"/>
    <property type="match status" value="1"/>
</dbReference>
<dbReference type="Pfam" id="PF00400">
    <property type="entry name" value="WD40"/>
    <property type="match status" value="4"/>
</dbReference>
<keyword evidence="1 3" id="KW-0853">WD repeat</keyword>
<reference evidence="5 6" key="1">
    <citation type="submission" date="2022-07" db="EMBL/GenBank/DDBJ databases">
        <title>Genome-wide signatures of adaptation to extreme environments.</title>
        <authorList>
            <person name="Cho C.H."/>
            <person name="Yoon H.S."/>
        </authorList>
    </citation>
    <scope>NUCLEOTIDE SEQUENCE [LARGE SCALE GENOMIC DNA]</scope>
    <source>
        <strain evidence="5 6">108.79 E11</strain>
    </source>
</reference>
<dbReference type="InterPro" id="IPR036322">
    <property type="entry name" value="WD40_repeat_dom_sf"/>
</dbReference>
<evidence type="ECO:0000256" key="3">
    <source>
        <dbReference type="PROSITE-ProRule" id="PRU00221"/>
    </source>
</evidence>
<dbReference type="InterPro" id="IPR015943">
    <property type="entry name" value="WD40/YVTN_repeat-like_dom_sf"/>
</dbReference>
<evidence type="ECO:0000256" key="2">
    <source>
        <dbReference type="ARBA" id="ARBA00022737"/>
    </source>
</evidence>
<sequence>MSITEKSMNIRWSTQKDTLIVCTLVFMGYMWKKWCDLDQHQLFGYCSVRKRCRRRKRAPLLYDNFQCCWLQSVARKRQVTNPMETSKPSKQQGKTRQVRFAEANEIMEFDGEKRLTKRKGEAIRGILRKHLSTDGVDDPNTKDNKSSKTGLVSPRASGKESEYDSTMERYITLLAKKMDRSIRSEMDALYSEVQQIRRMLSNMYEKDWLKNSGDAMKKFKVQNWDRSSNSASPSLSGSKKDLFLQSQRPTTRMEKTNNGMRIVTCLSSHLGGVRKVLLEPNELYLSSSSWSSLERTHFRIITASEDCTLKLWNLEAKKYAARNISSSGMDNSSSSSNSNLQSNDQLCLTTCESIHTYRGHLAPILSAQVFPDRTRTGDGLLVSGDAQGSLLFWDIPSVEETTAYMSHHQLSPFQRYVVTNVHEKECIWDICKPLDDSPMMATAGADGTVKLWDYSSFRWDDDSSSSPVSHKKYTQMEPLGVVRFPEESTNYPTVFGVVENSHLLVGSVWGILYGIDLKERRISNQWYSHATMSSGSHRWKSIYAVESWNASQVLVGTSSGNVVFQDLRMEKPSQEIENGAGAFAVVTCIRSFVDNYWFACGGNQSMIRFWDIRKMDTCLEDLMTTRSTTRQDDKVCIWSLLRIPSWNCLLAATSSGCTFICSKDI</sequence>
<keyword evidence="6" id="KW-1185">Reference proteome</keyword>
<dbReference type="AlphaFoldDB" id="A0AAV9I350"/>
<evidence type="ECO:0000313" key="5">
    <source>
        <dbReference type="EMBL" id="KAK4522903.1"/>
    </source>
</evidence>
<feature type="repeat" description="WD" evidence="3">
    <location>
        <begin position="436"/>
        <end position="456"/>
    </location>
</feature>
<accession>A0AAV9I350</accession>
<dbReference type="Proteomes" id="UP001300502">
    <property type="component" value="Unassembled WGS sequence"/>
</dbReference>
<evidence type="ECO:0008006" key="7">
    <source>
        <dbReference type="Google" id="ProtNLM"/>
    </source>
</evidence>
<name>A0AAV9I350_9RHOD</name>